<dbReference type="SUPFAM" id="SSF46689">
    <property type="entry name" value="Homeodomain-like"/>
    <property type="match status" value="1"/>
</dbReference>
<dbReference type="PANTHER" id="PTHR30055">
    <property type="entry name" value="HTH-TYPE TRANSCRIPTIONAL REGULATOR RUTR"/>
    <property type="match status" value="1"/>
</dbReference>
<dbReference type="Gene3D" id="1.10.357.10">
    <property type="entry name" value="Tetracycline Repressor, domain 2"/>
    <property type="match status" value="1"/>
</dbReference>
<dbReference type="RefSeq" id="WP_024625486.1">
    <property type="nucleotide sequence ID" value="NZ_AYGX02000090.1"/>
</dbReference>
<evidence type="ECO:0000256" key="2">
    <source>
        <dbReference type="PROSITE-ProRule" id="PRU00335"/>
    </source>
</evidence>
<evidence type="ECO:0000256" key="1">
    <source>
        <dbReference type="ARBA" id="ARBA00023125"/>
    </source>
</evidence>
<name>A0A0R2NN09_9LACO</name>
<keyword evidence="1 2" id="KW-0238">DNA-binding</keyword>
<reference evidence="4 5" key="1">
    <citation type="journal article" date="2015" name="Genome Announc.">
        <title>Expanding the biotechnology potential of lactobacilli through comparative genomics of 213 strains and associated genera.</title>
        <authorList>
            <person name="Sun Z."/>
            <person name="Harris H.M."/>
            <person name="McCann A."/>
            <person name="Guo C."/>
            <person name="Argimon S."/>
            <person name="Zhang W."/>
            <person name="Yang X."/>
            <person name="Jeffery I.B."/>
            <person name="Cooney J.C."/>
            <person name="Kagawa T.F."/>
            <person name="Liu W."/>
            <person name="Song Y."/>
            <person name="Salvetti E."/>
            <person name="Wrobel A."/>
            <person name="Rasinkangas P."/>
            <person name="Parkhill J."/>
            <person name="Rea M.C."/>
            <person name="O'Sullivan O."/>
            <person name="Ritari J."/>
            <person name="Douillard F.P."/>
            <person name="Paul Ross R."/>
            <person name="Yang R."/>
            <person name="Briner A.E."/>
            <person name="Felis G.E."/>
            <person name="de Vos W.M."/>
            <person name="Barrangou R."/>
            <person name="Klaenhammer T.R."/>
            <person name="Caufield P.W."/>
            <person name="Cui Y."/>
            <person name="Zhang H."/>
            <person name="O'Toole P.W."/>
        </authorList>
    </citation>
    <scope>NUCLEOTIDE SEQUENCE [LARGE SCALE GENOMIC DNA]</scope>
    <source>
        <strain evidence="4 5">DSM 21115</strain>
    </source>
</reference>
<dbReference type="Proteomes" id="UP000050920">
    <property type="component" value="Unassembled WGS sequence"/>
</dbReference>
<dbReference type="PROSITE" id="PS50977">
    <property type="entry name" value="HTH_TETR_2"/>
    <property type="match status" value="1"/>
</dbReference>
<dbReference type="PRINTS" id="PR00455">
    <property type="entry name" value="HTHTETR"/>
</dbReference>
<dbReference type="PANTHER" id="PTHR30055:SF222">
    <property type="entry name" value="REGULATORY PROTEIN"/>
    <property type="match status" value="1"/>
</dbReference>
<feature type="domain" description="HTH tetR-type" evidence="3">
    <location>
        <begin position="21"/>
        <end position="81"/>
    </location>
</feature>
<dbReference type="GO" id="GO:0006355">
    <property type="term" value="P:regulation of DNA-templated transcription"/>
    <property type="evidence" value="ECO:0007669"/>
    <property type="project" value="UniProtKB-ARBA"/>
</dbReference>
<accession>A0A0R2NN09</accession>
<comment type="caution">
    <text evidence="4">The sequence shown here is derived from an EMBL/GenBank/DDBJ whole genome shotgun (WGS) entry which is preliminary data.</text>
</comment>
<evidence type="ECO:0000313" key="5">
    <source>
        <dbReference type="Proteomes" id="UP000050920"/>
    </source>
</evidence>
<protein>
    <submittedName>
        <fullName evidence="4">Transcription regulator</fullName>
    </submittedName>
</protein>
<dbReference type="InterPro" id="IPR050109">
    <property type="entry name" value="HTH-type_TetR-like_transc_reg"/>
</dbReference>
<dbReference type="InterPro" id="IPR009057">
    <property type="entry name" value="Homeodomain-like_sf"/>
</dbReference>
<dbReference type="InterPro" id="IPR001647">
    <property type="entry name" value="HTH_TetR"/>
</dbReference>
<proteinExistence type="predicted"/>
<feature type="DNA-binding region" description="H-T-H motif" evidence="2">
    <location>
        <begin position="44"/>
        <end position="63"/>
    </location>
</feature>
<dbReference type="AlphaFoldDB" id="A0A0R2NN09"/>
<evidence type="ECO:0000313" key="4">
    <source>
        <dbReference type="EMBL" id="KRO27092.1"/>
    </source>
</evidence>
<dbReference type="EMBL" id="AYGX02000090">
    <property type="protein sequence ID" value="KRO27092.1"/>
    <property type="molecule type" value="Genomic_DNA"/>
</dbReference>
<dbReference type="Pfam" id="PF00440">
    <property type="entry name" value="TetR_N"/>
    <property type="match status" value="1"/>
</dbReference>
<evidence type="ECO:0000259" key="3">
    <source>
        <dbReference type="PROSITE" id="PS50977"/>
    </source>
</evidence>
<keyword evidence="5" id="KW-1185">Reference proteome</keyword>
<gene>
    <name evidence="4" type="ORF">DY78_GL000381</name>
</gene>
<dbReference type="GO" id="GO:0003677">
    <property type="term" value="F:DNA binding"/>
    <property type="evidence" value="ECO:0007669"/>
    <property type="project" value="UniProtKB-UniRule"/>
</dbReference>
<organism evidence="4 5">
    <name type="scientific">Lactiplantibacillus fabifermentans DSM 21115</name>
    <dbReference type="NCBI Taxonomy" id="1413187"/>
    <lineage>
        <taxon>Bacteria</taxon>
        <taxon>Bacillati</taxon>
        <taxon>Bacillota</taxon>
        <taxon>Bacilli</taxon>
        <taxon>Lactobacillales</taxon>
        <taxon>Lactobacillaceae</taxon>
        <taxon>Lactiplantibacillus</taxon>
    </lineage>
</organism>
<sequence>MTEKGIRDYFEQTMAADATITPKQRAILQASLDLFAEQGFDHTSTSDIATRAGVAEGTVYRRYKTKNAIREAVVAPIIDNIVPSMAADFSEAELHQSFATLEDFFQAIFSDRLAFVTDNAKELKVVFEMIFFNADSRSALMKRVGPLVVNQIGTVFTDLKQRQLIVDWPNDLIIQTMLSMLVGYFARLVMGFPDTDITRETDFIVMALTKTFTPSAD</sequence>